<dbReference type="InterPro" id="IPR002596">
    <property type="entry name" value="Plasmid_parti"/>
</dbReference>
<dbReference type="Proteomes" id="UP001317516">
    <property type="component" value="Plasmid p59"/>
</dbReference>
<evidence type="ECO:0000259" key="1">
    <source>
        <dbReference type="Pfam" id="PF01672"/>
    </source>
</evidence>
<name>A0ABM8DLI6_9SPIR</name>
<geneLocation type="plasmid" evidence="3 4">
    <name>p59</name>
</geneLocation>
<dbReference type="InterPro" id="IPR058550">
    <property type="entry name" value="Plasmid_parti_N"/>
</dbReference>
<proteinExistence type="predicted"/>
<evidence type="ECO:0000313" key="3">
    <source>
        <dbReference type="EMBL" id="BDU63456.1"/>
    </source>
</evidence>
<reference evidence="3 4" key="1">
    <citation type="submission" date="2022-11" db="EMBL/GenBank/DDBJ databases">
        <title>Genome sequence of clinical isolate of the human pathogenic Borrelia fainii.</title>
        <authorList>
            <person name="Itokawa K."/>
            <person name="Sato K."/>
            <person name="Qiu Y."/>
        </authorList>
    </citation>
    <scope>NUCLEOTIDE SEQUENCE [LARGE SCALE GENOMIC DNA]</scope>
    <source>
        <strain evidence="3 4">Qtaro</strain>
        <plasmid evidence="3 4">p59</plasmid>
    </source>
</reference>
<keyword evidence="3" id="KW-0614">Plasmid</keyword>
<dbReference type="EMBL" id="AP027072">
    <property type="protein sequence ID" value="BDU63456.1"/>
    <property type="molecule type" value="Genomic_DNA"/>
</dbReference>
<evidence type="ECO:0000259" key="2">
    <source>
        <dbReference type="Pfam" id="PF25882"/>
    </source>
</evidence>
<gene>
    <name evidence="3" type="ORF">BOFE_09960</name>
</gene>
<dbReference type="Pfam" id="PF01672">
    <property type="entry name" value="Plasmid_parti_N"/>
    <property type="match status" value="1"/>
</dbReference>
<protein>
    <submittedName>
        <fullName evidence="3">Chromosome partitioning protein</fullName>
    </submittedName>
</protein>
<dbReference type="InterPro" id="IPR058551">
    <property type="entry name" value="Plasmid_parti_C"/>
</dbReference>
<organism evidence="3 4">
    <name type="scientific">Candidatus Borrelia fainii</name>
    <dbReference type="NCBI Taxonomy" id="2518322"/>
    <lineage>
        <taxon>Bacteria</taxon>
        <taxon>Pseudomonadati</taxon>
        <taxon>Spirochaetota</taxon>
        <taxon>Spirochaetia</taxon>
        <taxon>Spirochaetales</taxon>
        <taxon>Borreliaceae</taxon>
        <taxon>Borrelia</taxon>
    </lineage>
</organism>
<evidence type="ECO:0000313" key="4">
    <source>
        <dbReference type="Proteomes" id="UP001317516"/>
    </source>
</evidence>
<feature type="domain" description="Plasmid partition protein putative N-terminal" evidence="1">
    <location>
        <begin position="6"/>
        <end position="114"/>
    </location>
</feature>
<feature type="domain" description="Plasmid partition protein putative C-terminal" evidence="2">
    <location>
        <begin position="122"/>
        <end position="170"/>
    </location>
</feature>
<sequence length="176" mass="20868">MNIQLNKRDLSNESDALVKYKSLKSKLIINFKSEICSRIETMKVLKEIKDNEYYKMDGYKNFEDFTKDYKLAKTQAYDYLKIASAIEEGIIEENFLVENGFRQTLFVLRNSESKALKKSRINSIKPLKFQLKNQESYAFYKQNPKLTGFILDKLFSSEKKILEKFVNEFKSIKYEK</sequence>
<keyword evidence="4" id="KW-1185">Reference proteome</keyword>
<accession>A0ABM8DLI6</accession>
<dbReference type="NCBIfam" id="NF033725">
    <property type="entry name" value="borfam_49"/>
    <property type="match status" value="1"/>
</dbReference>
<dbReference type="Pfam" id="PF25882">
    <property type="entry name" value="Plasmid_parti_C"/>
    <property type="match status" value="1"/>
</dbReference>
<dbReference type="RefSeq" id="WP_281862343.1">
    <property type="nucleotide sequence ID" value="NZ_AP027072.1"/>
</dbReference>